<evidence type="ECO:0000313" key="3">
    <source>
        <dbReference type="Proteomes" id="UP000306575"/>
    </source>
</evidence>
<dbReference type="Gene3D" id="3.40.190.10">
    <property type="entry name" value="Periplasmic binding protein-like II"/>
    <property type="match status" value="1"/>
</dbReference>
<dbReference type="InterPro" id="IPR015168">
    <property type="entry name" value="SsuA/THI5"/>
</dbReference>
<comment type="caution">
    <text evidence="2">The sequence shown here is derived from an EMBL/GenBank/DDBJ whole genome shotgun (WGS) entry which is preliminary data.</text>
</comment>
<protein>
    <recommendedName>
        <fullName evidence="1">SsuA/THI5-like domain-containing protein</fullName>
    </recommendedName>
</protein>
<evidence type="ECO:0000313" key="2">
    <source>
        <dbReference type="EMBL" id="TKZ15907.1"/>
    </source>
</evidence>
<dbReference type="OrthoDB" id="8689594at2"/>
<accession>A0A4U7MT76</accession>
<feature type="domain" description="SsuA/THI5-like" evidence="1">
    <location>
        <begin position="124"/>
        <end position="187"/>
    </location>
</feature>
<keyword evidence="3" id="KW-1185">Reference proteome</keyword>
<gene>
    <name evidence="2" type="ORF">FAP39_16540</name>
</gene>
<sequence length="376" mass="41908">MPPQNMRVPMLNRRRFVALTGTFLAAPALIGTKASASGNGGLPITASNYRLDRTQALFDGSVKIKGANATFVEDAIGDMNTDAFTGQGKNEITELGLHPFMLAHANEGFRDYALLPIFLLRQFRHKSVFVRSDAAISKPEDLRGRRVGTPGYSSTSLTWIRGIFEDEYGLKPSDVEWVVATQDSSAGEAGKISAQENRLPDNINVTKGTPGLDESELLLTGEVDALFHAATPAAYLQGDPRISRLFPDFRSVEQDYFRKTGIFPIMHVLAIRRDTAKDHPWLAQSVFDAYSRAKFAAYRLKDRLTWATDMLPWYSQELENTRALMGSNFYPYGMTANQKAVKALFRYSHDQGLASRVLSIEETFLPQSLAFSETYR</sequence>
<dbReference type="SUPFAM" id="SSF53850">
    <property type="entry name" value="Periplasmic binding protein-like II"/>
    <property type="match status" value="1"/>
</dbReference>
<dbReference type="AlphaFoldDB" id="A0A4U7MT76"/>
<dbReference type="EMBL" id="SULI01000034">
    <property type="protein sequence ID" value="TKZ15907.1"/>
    <property type="molecule type" value="Genomic_DNA"/>
</dbReference>
<name>A0A4U7MT76_9RHOB</name>
<reference evidence="2 3" key="1">
    <citation type="submission" date="2019-04" db="EMBL/GenBank/DDBJ databases">
        <title>Genome sequence of Pelagicola litoralis CL-ES2.</title>
        <authorList>
            <person name="Cao J."/>
        </authorList>
    </citation>
    <scope>NUCLEOTIDE SEQUENCE [LARGE SCALE GENOMIC DNA]</scope>
    <source>
        <strain evidence="2 3">CL-ES2</strain>
    </source>
</reference>
<dbReference type="Pfam" id="PF09084">
    <property type="entry name" value="NMT1"/>
    <property type="match status" value="1"/>
</dbReference>
<dbReference type="Proteomes" id="UP000306575">
    <property type="component" value="Unassembled WGS sequence"/>
</dbReference>
<organism evidence="2 3">
    <name type="scientific">Shimia litoralis</name>
    <dbReference type="NCBI Taxonomy" id="420403"/>
    <lineage>
        <taxon>Bacteria</taxon>
        <taxon>Pseudomonadati</taxon>
        <taxon>Pseudomonadota</taxon>
        <taxon>Alphaproteobacteria</taxon>
        <taxon>Rhodobacterales</taxon>
        <taxon>Roseobacteraceae</taxon>
    </lineage>
</organism>
<dbReference type="PROSITE" id="PS51318">
    <property type="entry name" value="TAT"/>
    <property type="match status" value="1"/>
</dbReference>
<evidence type="ECO:0000259" key="1">
    <source>
        <dbReference type="Pfam" id="PF09084"/>
    </source>
</evidence>
<dbReference type="InterPro" id="IPR006311">
    <property type="entry name" value="TAT_signal"/>
</dbReference>
<proteinExistence type="predicted"/>